<dbReference type="InterPro" id="IPR023696">
    <property type="entry name" value="Ureohydrolase_dom_sf"/>
</dbReference>
<proteinExistence type="inferred from homology"/>
<evidence type="ECO:0000313" key="5">
    <source>
        <dbReference type="EMBL" id="QNE19447.1"/>
    </source>
</evidence>
<comment type="similarity">
    <text evidence="4">Belongs to the arginase family.</text>
</comment>
<dbReference type="GO" id="GO:0004053">
    <property type="term" value="F:arginase activity"/>
    <property type="evidence" value="ECO:0007669"/>
    <property type="project" value="TreeGrafter"/>
</dbReference>
<reference evidence="5 6" key="2">
    <citation type="journal article" date="2020" name="Microbiol. Resour. Announc.">
        <title>Antarctic desert soil bacteria exhibit high novel natural product potential, evaluated through long-read genome sequencing and comparative genomics.</title>
        <authorList>
            <person name="Benaud N."/>
            <person name="Edwards R.J."/>
            <person name="Amos T.G."/>
            <person name="D'Agostino P.M."/>
            <person name="Gutierrez-Chavez C."/>
            <person name="Montgomery K."/>
            <person name="Nicetic I."/>
            <person name="Ferrari B.C."/>
        </authorList>
    </citation>
    <scope>NUCLEOTIDE SEQUENCE [LARGE SCALE GENOMIC DNA]</scope>
    <source>
        <strain evidence="5 6">SPB151</strain>
    </source>
</reference>
<evidence type="ECO:0000313" key="6">
    <source>
        <dbReference type="Proteomes" id="UP000515563"/>
    </source>
</evidence>
<dbReference type="KEGG" id="kqi:F1D05_17925"/>
<organism evidence="5 6">
    <name type="scientific">Kribbella qitaiheensis</name>
    <dbReference type="NCBI Taxonomy" id="1544730"/>
    <lineage>
        <taxon>Bacteria</taxon>
        <taxon>Bacillati</taxon>
        <taxon>Actinomycetota</taxon>
        <taxon>Actinomycetes</taxon>
        <taxon>Propionibacteriales</taxon>
        <taxon>Kribbellaceae</taxon>
        <taxon>Kribbella</taxon>
    </lineage>
</organism>
<evidence type="ECO:0000256" key="1">
    <source>
        <dbReference type="ARBA" id="ARBA00022723"/>
    </source>
</evidence>
<dbReference type="CDD" id="cd09999">
    <property type="entry name" value="Arginase-like_1"/>
    <property type="match status" value="1"/>
</dbReference>
<sequence>MTSIGLTTYVGPAGDHNDRAMQAVRLVGEAVARRSNVEPTVIGRPVPSDPQSWEIELERARGPLEDLAARIEAVMSAGQLPVSAITRCAVALATQPVIARHRPDAVVVWLDAHADINVPDDTETGFLGGLALSGPLGWWDSGLGAGFAQGQAVLVGSRDLDPNEAEHVRAGRIELVELGPGLGDRLAEVIAGRPVSFHLDCDVLEPGVVQTDYQVPAGLSLDGLRECAEAVARSEIVGVEVAEFEGEGQATADELIDALAPMFSS</sequence>
<evidence type="ECO:0000256" key="2">
    <source>
        <dbReference type="ARBA" id="ARBA00022801"/>
    </source>
</evidence>
<name>A0A7G6WZN2_9ACTN</name>
<reference evidence="6" key="1">
    <citation type="submission" date="2019-09" db="EMBL/GenBank/DDBJ databases">
        <title>Antimicrobial potential of Antarctic Bacteria.</title>
        <authorList>
            <person name="Benaud N."/>
            <person name="Edwards R.J."/>
            <person name="Ferrari B.C."/>
        </authorList>
    </citation>
    <scope>NUCLEOTIDE SEQUENCE [LARGE SCALE GENOMIC DNA]</scope>
    <source>
        <strain evidence="6">SPB151</strain>
    </source>
</reference>
<keyword evidence="2" id="KW-0378">Hydrolase</keyword>
<dbReference type="RefSeq" id="WP_185448724.1">
    <property type="nucleotide sequence ID" value="NZ_CP043661.1"/>
</dbReference>
<dbReference type="PROSITE" id="PS51409">
    <property type="entry name" value="ARGINASE_2"/>
    <property type="match status" value="1"/>
</dbReference>
<evidence type="ECO:0000256" key="3">
    <source>
        <dbReference type="ARBA" id="ARBA00023211"/>
    </source>
</evidence>
<dbReference type="Pfam" id="PF00491">
    <property type="entry name" value="Arginase"/>
    <property type="match status" value="1"/>
</dbReference>
<dbReference type="Proteomes" id="UP000515563">
    <property type="component" value="Chromosome"/>
</dbReference>
<dbReference type="GO" id="GO:0005829">
    <property type="term" value="C:cytosol"/>
    <property type="evidence" value="ECO:0007669"/>
    <property type="project" value="TreeGrafter"/>
</dbReference>
<dbReference type="PANTHER" id="PTHR43782:SF3">
    <property type="entry name" value="ARGINASE"/>
    <property type="match status" value="1"/>
</dbReference>
<dbReference type="InterPro" id="IPR006035">
    <property type="entry name" value="Ureohydrolase"/>
</dbReference>
<dbReference type="GO" id="GO:0030145">
    <property type="term" value="F:manganese ion binding"/>
    <property type="evidence" value="ECO:0007669"/>
    <property type="project" value="TreeGrafter"/>
</dbReference>
<evidence type="ECO:0000256" key="4">
    <source>
        <dbReference type="PROSITE-ProRule" id="PRU00742"/>
    </source>
</evidence>
<dbReference type="SUPFAM" id="SSF52768">
    <property type="entry name" value="Arginase/deacetylase"/>
    <property type="match status" value="1"/>
</dbReference>
<dbReference type="EMBL" id="CP043661">
    <property type="protein sequence ID" value="QNE19447.1"/>
    <property type="molecule type" value="Genomic_DNA"/>
</dbReference>
<accession>A0A7G6WZN2</accession>
<keyword evidence="3" id="KW-0464">Manganese</keyword>
<protein>
    <submittedName>
        <fullName evidence="5">Arginase family protein</fullName>
    </submittedName>
</protein>
<keyword evidence="1" id="KW-0479">Metal-binding</keyword>
<dbReference type="PANTHER" id="PTHR43782">
    <property type="entry name" value="ARGINASE"/>
    <property type="match status" value="1"/>
</dbReference>
<dbReference type="Gene3D" id="3.40.800.10">
    <property type="entry name" value="Ureohydrolase domain"/>
    <property type="match status" value="1"/>
</dbReference>
<dbReference type="AlphaFoldDB" id="A0A7G6WZN2"/>
<keyword evidence="6" id="KW-1185">Reference proteome</keyword>
<gene>
    <name evidence="5" type="ORF">F1D05_17925</name>
</gene>